<gene>
    <name evidence="2" type="ORF">BSAL_26990</name>
</gene>
<keyword evidence="1" id="KW-0472">Membrane</keyword>
<evidence type="ECO:0000256" key="1">
    <source>
        <dbReference type="SAM" id="Phobius"/>
    </source>
</evidence>
<keyword evidence="1" id="KW-1133">Transmembrane helix</keyword>
<feature type="transmembrane region" description="Helical" evidence="1">
    <location>
        <begin position="139"/>
        <end position="161"/>
    </location>
</feature>
<name>A0A0S4JJX9_BODSA</name>
<dbReference type="VEuPathDB" id="TriTrypDB:BSAL_26990"/>
<dbReference type="Proteomes" id="UP000051952">
    <property type="component" value="Unassembled WGS sequence"/>
</dbReference>
<feature type="transmembrane region" description="Helical" evidence="1">
    <location>
        <begin position="114"/>
        <end position="133"/>
    </location>
</feature>
<dbReference type="AlphaFoldDB" id="A0A0S4JJX9"/>
<evidence type="ECO:0000313" key="2">
    <source>
        <dbReference type="EMBL" id="CUG90482.1"/>
    </source>
</evidence>
<feature type="transmembrane region" description="Helical" evidence="1">
    <location>
        <begin position="13"/>
        <end position="37"/>
    </location>
</feature>
<protein>
    <submittedName>
        <fullName evidence="2">GPI-anchored surface protein, putative</fullName>
    </submittedName>
</protein>
<keyword evidence="1" id="KW-0812">Transmembrane</keyword>
<organism evidence="2 3">
    <name type="scientific">Bodo saltans</name>
    <name type="common">Flagellated protozoan</name>
    <dbReference type="NCBI Taxonomy" id="75058"/>
    <lineage>
        <taxon>Eukaryota</taxon>
        <taxon>Discoba</taxon>
        <taxon>Euglenozoa</taxon>
        <taxon>Kinetoplastea</taxon>
        <taxon>Metakinetoplastina</taxon>
        <taxon>Eubodonida</taxon>
        <taxon>Bodonidae</taxon>
        <taxon>Bodo</taxon>
    </lineage>
</organism>
<keyword evidence="3" id="KW-1185">Reference proteome</keyword>
<reference evidence="3" key="1">
    <citation type="submission" date="2015-09" db="EMBL/GenBank/DDBJ databases">
        <authorList>
            <consortium name="Pathogen Informatics"/>
        </authorList>
    </citation>
    <scope>NUCLEOTIDE SEQUENCE [LARGE SCALE GENOMIC DNA]</scope>
    <source>
        <strain evidence="3">Lake Konstanz</strain>
    </source>
</reference>
<proteinExistence type="predicted"/>
<sequence length="163" mass="19123">MCGLTITKTATCAYVFASVPFVCGFGFFFLVCFFFVCVCRQESIGRQCCGGWAHPSLCYHSCLFLIEIHMPNNHLTPPLHISYMFRFGQHEGKVIRSRRYIVVMLLCNGTRWPSTCWITFLFVCFISFGHHYEQICLEMYLLCLFMCVWAFFFVCFLRLYFSC</sequence>
<evidence type="ECO:0000313" key="3">
    <source>
        <dbReference type="Proteomes" id="UP000051952"/>
    </source>
</evidence>
<accession>A0A0S4JJX9</accession>
<dbReference type="EMBL" id="CYKH01001837">
    <property type="protein sequence ID" value="CUG90482.1"/>
    <property type="molecule type" value="Genomic_DNA"/>
</dbReference>